<dbReference type="PRINTS" id="PR00205">
    <property type="entry name" value="CADHERIN"/>
</dbReference>
<dbReference type="Proteomes" id="UP000242188">
    <property type="component" value="Unassembled WGS sequence"/>
</dbReference>
<evidence type="ECO:0000256" key="2">
    <source>
        <dbReference type="ARBA" id="ARBA00022737"/>
    </source>
</evidence>
<evidence type="ECO:0000256" key="5">
    <source>
        <dbReference type="PROSITE-ProRule" id="PRU00043"/>
    </source>
</evidence>
<dbReference type="PROSITE" id="PS50268">
    <property type="entry name" value="CADHERIN_2"/>
    <property type="match status" value="3"/>
</dbReference>
<dbReference type="SUPFAM" id="SSF49313">
    <property type="entry name" value="Cadherin-like"/>
    <property type="match status" value="4"/>
</dbReference>
<dbReference type="GO" id="GO:0016342">
    <property type="term" value="C:catenin complex"/>
    <property type="evidence" value="ECO:0007669"/>
    <property type="project" value="TreeGrafter"/>
</dbReference>
<dbReference type="GO" id="GO:0005509">
    <property type="term" value="F:calcium ion binding"/>
    <property type="evidence" value="ECO:0007669"/>
    <property type="project" value="UniProtKB-UniRule"/>
</dbReference>
<dbReference type="GO" id="GO:0016477">
    <property type="term" value="P:cell migration"/>
    <property type="evidence" value="ECO:0007669"/>
    <property type="project" value="TreeGrafter"/>
</dbReference>
<keyword evidence="11" id="KW-1185">Reference proteome</keyword>
<keyword evidence="8" id="KW-0732">Signal</keyword>
<keyword evidence="4 7" id="KW-0472">Membrane</keyword>
<protein>
    <submittedName>
        <fullName evidence="10">Protocadherin Fat 3</fullName>
    </submittedName>
</protein>
<evidence type="ECO:0000256" key="6">
    <source>
        <dbReference type="SAM" id="MobiDB-lite"/>
    </source>
</evidence>
<feature type="transmembrane region" description="Helical" evidence="7">
    <location>
        <begin position="642"/>
        <end position="664"/>
    </location>
</feature>
<comment type="subcellular location">
    <subcellularLocation>
        <location evidence="1">Membrane</location>
    </subcellularLocation>
</comment>
<feature type="region of interest" description="Disordered" evidence="6">
    <location>
        <begin position="690"/>
        <end position="715"/>
    </location>
</feature>
<dbReference type="InterPro" id="IPR015919">
    <property type="entry name" value="Cadherin-like_sf"/>
</dbReference>
<evidence type="ECO:0000256" key="8">
    <source>
        <dbReference type="SAM" id="SignalP"/>
    </source>
</evidence>
<dbReference type="OrthoDB" id="6093185at2759"/>
<feature type="compositionally biased region" description="Acidic residues" evidence="6">
    <location>
        <begin position="691"/>
        <end position="708"/>
    </location>
</feature>
<dbReference type="InterPro" id="IPR039808">
    <property type="entry name" value="Cadherin"/>
</dbReference>
<keyword evidence="7" id="KW-0812">Transmembrane</keyword>
<evidence type="ECO:0000256" key="1">
    <source>
        <dbReference type="ARBA" id="ARBA00004370"/>
    </source>
</evidence>
<dbReference type="GO" id="GO:0007156">
    <property type="term" value="P:homophilic cell adhesion via plasma membrane adhesion molecules"/>
    <property type="evidence" value="ECO:0007669"/>
    <property type="project" value="InterPro"/>
</dbReference>
<dbReference type="GO" id="GO:0045296">
    <property type="term" value="F:cadherin binding"/>
    <property type="evidence" value="ECO:0007669"/>
    <property type="project" value="TreeGrafter"/>
</dbReference>
<gene>
    <name evidence="10" type="ORF">KP79_PYT23736</name>
</gene>
<evidence type="ECO:0000313" key="11">
    <source>
        <dbReference type="Proteomes" id="UP000242188"/>
    </source>
</evidence>
<dbReference type="Gene3D" id="2.60.40.60">
    <property type="entry name" value="Cadherins"/>
    <property type="match status" value="4"/>
</dbReference>
<evidence type="ECO:0000313" key="10">
    <source>
        <dbReference type="EMBL" id="OWF49559.1"/>
    </source>
</evidence>
<feature type="chain" id="PRO_5013301489" evidence="8">
    <location>
        <begin position="23"/>
        <end position="736"/>
    </location>
</feature>
<feature type="signal peptide" evidence="8">
    <location>
        <begin position="1"/>
        <end position="22"/>
    </location>
</feature>
<evidence type="ECO:0000256" key="3">
    <source>
        <dbReference type="ARBA" id="ARBA00022837"/>
    </source>
</evidence>
<organism evidence="10 11">
    <name type="scientific">Mizuhopecten yessoensis</name>
    <name type="common">Japanese scallop</name>
    <name type="synonym">Patinopecten yessoensis</name>
    <dbReference type="NCBI Taxonomy" id="6573"/>
    <lineage>
        <taxon>Eukaryota</taxon>
        <taxon>Metazoa</taxon>
        <taxon>Spiralia</taxon>
        <taxon>Lophotrochozoa</taxon>
        <taxon>Mollusca</taxon>
        <taxon>Bivalvia</taxon>
        <taxon>Autobranchia</taxon>
        <taxon>Pteriomorphia</taxon>
        <taxon>Pectinida</taxon>
        <taxon>Pectinoidea</taxon>
        <taxon>Pectinidae</taxon>
        <taxon>Mizuhopecten</taxon>
    </lineage>
</organism>
<dbReference type="CDD" id="cd11304">
    <property type="entry name" value="Cadherin_repeat"/>
    <property type="match status" value="3"/>
</dbReference>
<sequence length="736" mass="77401">MSIDGTFLLLIWTNSFIGFSNAAVPVFSNLDNTHTIADTFSVTTSIYALTATDADGDALTYSMTVSSAYFDLSGQDVRATGAVPADAYALTFRVIDTSGGIATGTLTVTVTNSAPTLTNTVWTASAAESETDETQLFLIEYTDASAADYVDCVVQSSTPISSDFFVRYDSVNSKYAVYAQQNPTLTAASYSLVIVCTDLSSASDTGTLIVTVVQNAAPVFQNPGGTVTIASSSTSIGTTVHTVTATDTDSQQLFYNMTTNPGGAPFQIQHSGDILLTQSILGLTIATYTLHVFVYDGYNLVGPDTVTISVSGINNAPTIDNLPGTASVAENTAAATSIFQVSTTEPDAGQTLTYTAFSTPGSVMSYLSLNSATGLLSTSSTNINFETVGVTTVTVSVIVSDGTATVTSDLALTITDVNEAPSFQKSQYTSSGSEGLAGSSFSNPNFVINDEDTSDSLTTSIDCASTFTMNPTSGALTLTAPYDVDTGSGTTVTCTVTVTDSLLTDTSTLTVTINNINDNTPTFNPSVYTWYTDSTSTIGTSVGTVTATDGDIGDFGTISYSLDNSADAAYLGVTNQGVVYVKSSIESLGTGGSTLAFIVTATDTGSLAGNAAVQIIIPATTTTSTTTTTDRHMSFDESASNVAWLTTFCGVGLLLAGLLVFMAYKNGFFTWIVDALDRMCELCRRKKSWDLPEEEEYEEESEEEEEEYAYTPPPRQQQVATIGEYGWNPWKQDNAY</sequence>
<dbReference type="GO" id="GO:0008013">
    <property type="term" value="F:beta-catenin binding"/>
    <property type="evidence" value="ECO:0007669"/>
    <property type="project" value="TreeGrafter"/>
</dbReference>
<evidence type="ECO:0000256" key="4">
    <source>
        <dbReference type="ARBA" id="ARBA00023136"/>
    </source>
</evidence>
<feature type="domain" description="Cadherin" evidence="9">
    <location>
        <begin position="232"/>
        <end position="319"/>
    </location>
</feature>
<feature type="domain" description="Cadherin" evidence="9">
    <location>
        <begin position="391"/>
        <end position="523"/>
    </location>
</feature>
<dbReference type="PANTHER" id="PTHR24027">
    <property type="entry name" value="CADHERIN-23"/>
    <property type="match status" value="1"/>
</dbReference>
<evidence type="ECO:0000256" key="7">
    <source>
        <dbReference type="SAM" id="Phobius"/>
    </source>
</evidence>
<feature type="domain" description="Cadherin" evidence="9">
    <location>
        <begin position="524"/>
        <end position="648"/>
    </location>
</feature>
<proteinExistence type="predicted"/>
<dbReference type="EMBL" id="NEDP02003085">
    <property type="protein sequence ID" value="OWF49559.1"/>
    <property type="molecule type" value="Genomic_DNA"/>
</dbReference>
<dbReference type="InterPro" id="IPR002126">
    <property type="entry name" value="Cadherin-like_dom"/>
</dbReference>
<reference evidence="10 11" key="1">
    <citation type="journal article" date="2017" name="Nat. Ecol. Evol.">
        <title>Scallop genome provides insights into evolution of bilaterian karyotype and development.</title>
        <authorList>
            <person name="Wang S."/>
            <person name="Zhang J."/>
            <person name="Jiao W."/>
            <person name="Li J."/>
            <person name="Xun X."/>
            <person name="Sun Y."/>
            <person name="Guo X."/>
            <person name="Huan P."/>
            <person name="Dong B."/>
            <person name="Zhang L."/>
            <person name="Hu X."/>
            <person name="Sun X."/>
            <person name="Wang J."/>
            <person name="Zhao C."/>
            <person name="Wang Y."/>
            <person name="Wang D."/>
            <person name="Huang X."/>
            <person name="Wang R."/>
            <person name="Lv J."/>
            <person name="Li Y."/>
            <person name="Zhang Z."/>
            <person name="Liu B."/>
            <person name="Lu W."/>
            <person name="Hui Y."/>
            <person name="Liang J."/>
            <person name="Zhou Z."/>
            <person name="Hou R."/>
            <person name="Li X."/>
            <person name="Liu Y."/>
            <person name="Li H."/>
            <person name="Ning X."/>
            <person name="Lin Y."/>
            <person name="Zhao L."/>
            <person name="Xing Q."/>
            <person name="Dou J."/>
            <person name="Li Y."/>
            <person name="Mao J."/>
            <person name="Guo H."/>
            <person name="Dou H."/>
            <person name="Li T."/>
            <person name="Mu C."/>
            <person name="Jiang W."/>
            <person name="Fu Q."/>
            <person name="Fu X."/>
            <person name="Miao Y."/>
            <person name="Liu J."/>
            <person name="Yu Q."/>
            <person name="Li R."/>
            <person name="Liao H."/>
            <person name="Li X."/>
            <person name="Kong Y."/>
            <person name="Jiang Z."/>
            <person name="Chourrout D."/>
            <person name="Li R."/>
            <person name="Bao Z."/>
        </authorList>
    </citation>
    <scope>NUCLEOTIDE SEQUENCE [LARGE SCALE GENOMIC DNA]</scope>
    <source>
        <strain evidence="10 11">PY_sf001</strain>
    </source>
</reference>
<accession>A0A210QLE2</accession>
<keyword evidence="3 5" id="KW-0106">Calcium</keyword>
<keyword evidence="2" id="KW-0677">Repeat</keyword>
<keyword evidence="7" id="KW-1133">Transmembrane helix</keyword>
<dbReference type="PANTHER" id="PTHR24027:SF438">
    <property type="entry name" value="CADHERIN 23"/>
    <property type="match status" value="1"/>
</dbReference>
<comment type="caution">
    <text evidence="10">The sequence shown here is derived from an EMBL/GenBank/DDBJ whole genome shotgun (WGS) entry which is preliminary data.</text>
</comment>
<dbReference type="AlphaFoldDB" id="A0A210QLE2"/>
<name>A0A210QLE2_MIZYE</name>
<dbReference type="SMART" id="SM00112">
    <property type="entry name" value="CA"/>
    <property type="match status" value="4"/>
</dbReference>
<evidence type="ECO:0000259" key="9">
    <source>
        <dbReference type="PROSITE" id="PS50268"/>
    </source>
</evidence>